<sequence length="213" mass="24470">MVIKRFVVGNVRTNSYIVYDENTLDAIIIDPGANPKMFIRYIDKNKLRLKEIILTHYHYDHIGAVEILKNMYNCSIAIHKKDVEGLKDPNTNLSRKVFRKPISITADKVLLEGDVITFGDIKLKVIHTPGHTEGSISLKVENENIIFTGDAIFCDCIGRWDLKGGSEEKTRNTIINIISKWEDEVKIYSGHGEIANMEYVRRENKEFLYILNN</sequence>
<dbReference type="InterPro" id="IPR001279">
    <property type="entry name" value="Metallo-B-lactamas"/>
</dbReference>
<evidence type="ECO:0000313" key="6">
    <source>
        <dbReference type="EMBL" id="SHK60911.1"/>
    </source>
</evidence>
<dbReference type="Proteomes" id="UP000242497">
    <property type="component" value="Unassembled WGS sequence"/>
</dbReference>
<dbReference type="CDD" id="cd06262">
    <property type="entry name" value="metallo-hydrolase-like_MBL-fold"/>
    <property type="match status" value="1"/>
</dbReference>
<dbReference type="PANTHER" id="PTHR46233:SF3">
    <property type="entry name" value="HYDROXYACYLGLUTATHIONE HYDROLASE GLOC"/>
    <property type="match status" value="1"/>
</dbReference>
<dbReference type="Gene3D" id="3.60.15.10">
    <property type="entry name" value="Ribonuclease Z/Hydroxyacylglutathione hydrolase-like"/>
    <property type="match status" value="1"/>
</dbReference>
<name>A0A1M6TVD8_9FIRM</name>
<dbReference type="PANTHER" id="PTHR46233">
    <property type="entry name" value="HYDROXYACYLGLUTATHIONE HYDROLASE GLOC"/>
    <property type="match status" value="1"/>
</dbReference>
<dbReference type="STRING" id="1123349.SAMN02744037_02685"/>
<dbReference type="GO" id="GO:0046872">
    <property type="term" value="F:metal ion binding"/>
    <property type="evidence" value="ECO:0007669"/>
    <property type="project" value="UniProtKB-KW"/>
</dbReference>
<dbReference type="EMBL" id="FRAE01000108">
    <property type="protein sequence ID" value="SHK60911.1"/>
    <property type="molecule type" value="Genomic_DNA"/>
</dbReference>
<feature type="domain" description="Metallo-beta-lactamase" evidence="5">
    <location>
        <begin position="12"/>
        <end position="191"/>
    </location>
</feature>
<dbReference type="RefSeq" id="WP_072890866.1">
    <property type="nucleotide sequence ID" value="NZ_FRAE01000108.1"/>
</dbReference>
<proteinExistence type="predicted"/>
<evidence type="ECO:0000256" key="1">
    <source>
        <dbReference type="ARBA" id="ARBA00001947"/>
    </source>
</evidence>
<dbReference type="AlphaFoldDB" id="A0A1M6TVD8"/>
<evidence type="ECO:0000256" key="2">
    <source>
        <dbReference type="ARBA" id="ARBA00022723"/>
    </source>
</evidence>
<dbReference type="SMART" id="SM00849">
    <property type="entry name" value="Lactamase_B"/>
    <property type="match status" value="1"/>
</dbReference>
<organism evidence="6 7">
    <name type="scientific">Tepidibacter formicigenes DSM 15518</name>
    <dbReference type="NCBI Taxonomy" id="1123349"/>
    <lineage>
        <taxon>Bacteria</taxon>
        <taxon>Bacillati</taxon>
        <taxon>Bacillota</taxon>
        <taxon>Clostridia</taxon>
        <taxon>Peptostreptococcales</taxon>
        <taxon>Peptostreptococcaceae</taxon>
        <taxon>Tepidibacter</taxon>
    </lineage>
</organism>
<dbReference type="InterPro" id="IPR036866">
    <property type="entry name" value="RibonucZ/Hydroxyglut_hydro"/>
</dbReference>
<dbReference type="InterPro" id="IPR051453">
    <property type="entry name" value="MBL_Glyoxalase_II"/>
</dbReference>
<dbReference type="Pfam" id="PF00753">
    <property type="entry name" value="Lactamase_B"/>
    <property type="match status" value="1"/>
</dbReference>
<keyword evidence="7" id="KW-1185">Reference proteome</keyword>
<comment type="cofactor">
    <cofactor evidence="1">
        <name>Zn(2+)</name>
        <dbReference type="ChEBI" id="CHEBI:29105"/>
    </cofactor>
</comment>
<keyword evidence="3" id="KW-0378">Hydrolase</keyword>
<keyword evidence="4" id="KW-0862">Zinc</keyword>
<dbReference type="OrthoDB" id="9802248at2"/>
<evidence type="ECO:0000256" key="4">
    <source>
        <dbReference type="ARBA" id="ARBA00022833"/>
    </source>
</evidence>
<reference evidence="7" key="1">
    <citation type="submission" date="2016-11" db="EMBL/GenBank/DDBJ databases">
        <authorList>
            <person name="Varghese N."/>
            <person name="Submissions S."/>
        </authorList>
    </citation>
    <scope>NUCLEOTIDE SEQUENCE [LARGE SCALE GENOMIC DNA]</scope>
    <source>
        <strain evidence="7">DSM 15518</strain>
    </source>
</reference>
<evidence type="ECO:0000259" key="5">
    <source>
        <dbReference type="SMART" id="SM00849"/>
    </source>
</evidence>
<dbReference type="GO" id="GO:0016787">
    <property type="term" value="F:hydrolase activity"/>
    <property type="evidence" value="ECO:0007669"/>
    <property type="project" value="UniProtKB-KW"/>
</dbReference>
<evidence type="ECO:0000313" key="7">
    <source>
        <dbReference type="Proteomes" id="UP000242497"/>
    </source>
</evidence>
<protein>
    <submittedName>
        <fullName evidence="6">Glyoxylase, beta-lactamase superfamily II</fullName>
    </submittedName>
</protein>
<keyword evidence="2" id="KW-0479">Metal-binding</keyword>
<gene>
    <name evidence="6" type="ORF">SAMN02744037_02685</name>
</gene>
<dbReference type="SUPFAM" id="SSF56281">
    <property type="entry name" value="Metallo-hydrolase/oxidoreductase"/>
    <property type="match status" value="1"/>
</dbReference>
<accession>A0A1M6TVD8</accession>
<evidence type="ECO:0000256" key="3">
    <source>
        <dbReference type="ARBA" id="ARBA00022801"/>
    </source>
</evidence>